<sequence>MKKLILFSFIFGVFACKSIPKEQEITVGSGGGFANLWQSYTLKSSGEILYRTNKSDSVKVIQKLTKAQTKKIFKAVQGLHLDSLSQSEAGNMNHYLVFSEGKKFSYKTQWANSKNVNDSIKTFYQSLMDKIKN</sequence>
<keyword evidence="2" id="KW-1185">Reference proteome</keyword>
<dbReference type="Proteomes" id="UP001236507">
    <property type="component" value="Unassembled WGS sequence"/>
</dbReference>
<evidence type="ECO:0000313" key="2">
    <source>
        <dbReference type="Proteomes" id="UP001236507"/>
    </source>
</evidence>
<name>A0ABT6Y9K5_9BACT</name>
<reference evidence="1 2" key="1">
    <citation type="submission" date="2023-05" db="EMBL/GenBank/DDBJ databases">
        <title>Novel species of genus Flectobacillus isolated from stream in China.</title>
        <authorList>
            <person name="Lu H."/>
        </authorList>
    </citation>
    <scope>NUCLEOTIDE SEQUENCE [LARGE SCALE GENOMIC DNA]</scope>
    <source>
        <strain evidence="1 2">KCTC 42575</strain>
    </source>
</reference>
<organism evidence="1 2">
    <name type="scientific">Flectobacillus roseus</name>
    <dbReference type="NCBI Taxonomy" id="502259"/>
    <lineage>
        <taxon>Bacteria</taxon>
        <taxon>Pseudomonadati</taxon>
        <taxon>Bacteroidota</taxon>
        <taxon>Cytophagia</taxon>
        <taxon>Cytophagales</taxon>
        <taxon>Flectobacillaceae</taxon>
        <taxon>Flectobacillus</taxon>
    </lineage>
</organism>
<protein>
    <recommendedName>
        <fullName evidence="3">Lipoprotein</fullName>
    </recommendedName>
</protein>
<dbReference type="RefSeq" id="WP_283345036.1">
    <property type="nucleotide sequence ID" value="NZ_JASHIF010000010.1"/>
</dbReference>
<comment type="caution">
    <text evidence="1">The sequence shown here is derived from an EMBL/GenBank/DDBJ whole genome shotgun (WGS) entry which is preliminary data.</text>
</comment>
<dbReference type="EMBL" id="JASHIF010000010">
    <property type="protein sequence ID" value="MDI9860267.1"/>
    <property type="molecule type" value="Genomic_DNA"/>
</dbReference>
<evidence type="ECO:0000313" key="1">
    <source>
        <dbReference type="EMBL" id="MDI9860267.1"/>
    </source>
</evidence>
<evidence type="ECO:0008006" key="3">
    <source>
        <dbReference type="Google" id="ProtNLM"/>
    </source>
</evidence>
<dbReference type="PROSITE" id="PS51257">
    <property type="entry name" value="PROKAR_LIPOPROTEIN"/>
    <property type="match status" value="1"/>
</dbReference>
<proteinExistence type="predicted"/>
<accession>A0ABT6Y9K5</accession>
<gene>
    <name evidence="1" type="ORF">QM524_13700</name>
</gene>